<name>F8Q039_SERL3</name>
<organism evidence="2">
    <name type="scientific">Serpula lacrymans var. lacrymans (strain S7.3)</name>
    <name type="common">Dry rot fungus</name>
    <dbReference type="NCBI Taxonomy" id="936435"/>
    <lineage>
        <taxon>Eukaryota</taxon>
        <taxon>Fungi</taxon>
        <taxon>Dikarya</taxon>
        <taxon>Basidiomycota</taxon>
        <taxon>Agaricomycotina</taxon>
        <taxon>Agaricomycetes</taxon>
        <taxon>Agaricomycetidae</taxon>
        <taxon>Boletales</taxon>
        <taxon>Coniophorineae</taxon>
        <taxon>Serpulaceae</taxon>
        <taxon>Serpula</taxon>
    </lineage>
</organism>
<reference evidence="2" key="1">
    <citation type="journal article" date="2011" name="Science">
        <title>The plant cell wall-decomposing machinery underlies the functional diversity of forest fungi.</title>
        <authorList>
            <person name="Eastwood D.C."/>
            <person name="Floudas D."/>
            <person name="Binder M."/>
            <person name="Majcherczyk A."/>
            <person name="Schneider P."/>
            <person name="Aerts A."/>
            <person name="Asiegbu F.O."/>
            <person name="Baker S.E."/>
            <person name="Barry K."/>
            <person name="Bendiksby M."/>
            <person name="Blumentritt M."/>
            <person name="Coutinho P.M."/>
            <person name="Cullen D."/>
            <person name="de Vries R.P."/>
            <person name="Gathman A."/>
            <person name="Goodell B."/>
            <person name="Henrissat B."/>
            <person name="Ihrmark K."/>
            <person name="Kauserud H."/>
            <person name="Kohler A."/>
            <person name="LaButti K."/>
            <person name="Lapidus A."/>
            <person name="Lavin J.L."/>
            <person name="Lee Y.-H."/>
            <person name="Lindquist E."/>
            <person name="Lilly W."/>
            <person name="Lucas S."/>
            <person name="Morin E."/>
            <person name="Murat C."/>
            <person name="Oguiza J.A."/>
            <person name="Park J."/>
            <person name="Pisabarro A.G."/>
            <person name="Riley R."/>
            <person name="Rosling A."/>
            <person name="Salamov A."/>
            <person name="Schmidt O."/>
            <person name="Schmutz J."/>
            <person name="Skrede I."/>
            <person name="Stenlid J."/>
            <person name="Wiebenga A."/>
            <person name="Xie X."/>
            <person name="Kuees U."/>
            <person name="Hibbett D.S."/>
            <person name="Hoffmeister D."/>
            <person name="Hoegberg N."/>
            <person name="Martin F."/>
            <person name="Grigoriev I.V."/>
            <person name="Watkinson S.C."/>
        </authorList>
    </citation>
    <scope>NUCLEOTIDE SEQUENCE [LARGE SCALE GENOMIC DNA]</scope>
    <source>
        <strain evidence="2">strain S7.3</strain>
    </source>
</reference>
<dbReference type="EMBL" id="GL945481">
    <property type="protein sequence ID" value="EGN98511.1"/>
    <property type="molecule type" value="Genomic_DNA"/>
</dbReference>
<keyword evidence="2" id="KW-1185">Reference proteome</keyword>
<accession>F8Q039</accession>
<dbReference type="HOGENOM" id="CLU_2238249_0_0_1"/>
<dbReference type="InParanoid" id="F8Q039"/>
<evidence type="ECO:0000313" key="1">
    <source>
        <dbReference type="EMBL" id="EGN98511.1"/>
    </source>
</evidence>
<sequence length="105" mass="11626">MLQLSFQYNKHPLINTEQAGPRVVQVRTLRRRTGGSAIPLLGELLVCRSGVGLIIRGSNWMYGGAVLLESSTKSPKWTKNSSALPMAYVSVKLKPDQHHLIRGML</sequence>
<dbReference type="Proteomes" id="UP000008063">
    <property type="component" value="Unassembled WGS sequence"/>
</dbReference>
<dbReference type="AlphaFoldDB" id="F8Q039"/>
<proteinExistence type="predicted"/>
<protein>
    <submittedName>
        <fullName evidence="1">Uncharacterized protein</fullName>
    </submittedName>
</protein>
<gene>
    <name evidence="1" type="ORF">SERLA73DRAFT_139006</name>
</gene>
<evidence type="ECO:0000313" key="2">
    <source>
        <dbReference type="Proteomes" id="UP000008063"/>
    </source>
</evidence>